<evidence type="ECO:0000256" key="1">
    <source>
        <dbReference type="ARBA" id="ARBA00006484"/>
    </source>
</evidence>
<dbReference type="GO" id="GO:0016491">
    <property type="term" value="F:oxidoreductase activity"/>
    <property type="evidence" value="ECO:0007669"/>
    <property type="project" value="UniProtKB-KW"/>
</dbReference>
<dbReference type="FunFam" id="3.40.50.720:FF:000084">
    <property type="entry name" value="Short-chain dehydrogenase reductase"/>
    <property type="match status" value="1"/>
</dbReference>
<dbReference type="InterPro" id="IPR036291">
    <property type="entry name" value="NAD(P)-bd_dom_sf"/>
</dbReference>
<accession>A0A1M5YQU3</accession>
<dbReference type="EMBL" id="FQXV01000010">
    <property type="protein sequence ID" value="SHI14487.1"/>
    <property type="molecule type" value="Genomic_DNA"/>
</dbReference>
<name>A0A1M5YQU3_9FIRM</name>
<keyword evidence="2" id="KW-0560">Oxidoreductase</keyword>
<gene>
    <name evidence="3" type="ORF">SAMN02745823_02750</name>
</gene>
<comment type="similarity">
    <text evidence="1">Belongs to the short-chain dehydrogenases/reductases (SDR) family.</text>
</comment>
<evidence type="ECO:0000256" key="2">
    <source>
        <dbReference type="ARBA" id="ARBA00023002"/>
    </source>
</evidence>
<sequence length="266" mass="28572">MLLKDKVGIVTGAGTGIGRACSIRFAREGAKLALLDISDSQLSETKALIAAENSEAKVICLNVDISDEESVKMAMENTIAEYGKLNFAMNNAGVMMTRAPVGEVDCKAWERVVRINLFGSFYCAKYEIQQMLKNDEPSSIIFTSSVGGLIGTPSASDYVCSKHAIIGLAKSIVCDYADKGIRANAICPGQVATPMWESVNGRVRNDPEAYAKLNRTQNPMRRLALPEEIASVAAFLAAEESSHITGVALPVDGGHLATNAAYFNWE</sequence>
<dbReference type="RefSeq" id="WP_073080046.1">
    <property type="nucleotide sequence ID" value="NZ_FQXV01000010.1"/>
</dbReference>
<protein>
    <submittedName>
        <fullName evidence="3">NAD(P)-dependent dehydrogenase, short-chain alcohol dehydrogenase family</fullName>
    </submittedName>
</protein>
<dbReference type="SUPFAM" id="SSF51735">
    <property type="entry name" value="NAD(P)-binding Rossmann-fold domains"/>
    <property type="match status" value="1"/>
</dbReference>
<reference evidence="3 4" key="1">
    <citation type="submission" date="2016-11" db="EMBL/GenBank/DDBJ databases">
        <authorList>
            <person name="Jaros S."/>
            <person name="Januszkiewicz K."/>
            <person name="Wedrychowicz H."/>
        </authorList>
    </citation>
    <scope>NUCLEOTIDE SEQUENCE [LARGE SCALE GENOMIC DNA]</scope>
    <source>
        <strain evidence="3 4">DSM 10068</strain>
    </source>
</reference>
<organism evidence="3 4">
    <name type="scientific">Sporobacter termitidis DSM 10068</name>
    <dbReference type="NCBI Taxonomy" id="1123282"/>
    <lineage>
        <taxon>Bacteria</taxon>
        <taxon>Bacillati</taxon>
        <taxon>Bacillota</taxon>
        <taxon>Clostridia</taxon>
        <taxon>Eubacteriales</taxon>
        <taxon>Oscillospiraceae</taxon>
        <taxon>Sporobacter</taxon>
    </lineage>
</organism>
<keyword evidence="4" id="KW-1185">Reference proteome</keyword>
<evidence type="ECO:0000313" key="4">
    <source>
        <dbReference type="Proteomes" id="UP000183995"/>
    </source>
</evidence>
<dbReference type="GO" id="GO:0008206">
    <property type="term" value="P:bile acid metabolic process"/>
    <property type="evidence" value="ECO:0007669"/>
    <property type="project" value="UniProtKB-ARBA"/>
</dbReference>
<proteinExistence type="inferred from homology"/>
<dbReference type="PANTHER" id="PTHR24321">
    <property type="entry name" value="DEHYDROGENASES, SHORT CHAIN"/>
    <property type="match status" value="1"/>
</dbReference>
<dbReference type="AlphaFoldDB" id="A0A1M5YQU3"/>
<dbReference type="PRINTS" id="PR00081">
    <property type="entry name" value="GDHRDH"/>
</dbReference>
<dbReference type="Proteomes" id="UP000183995">
    <property type="component" value="Unassembled WGS sequence"/>
</dbReference>
<dbReference type="STRING" id="1123282.SAMN02745823_02750"/>
<dbReference type="OrthoDB" id="9803333at2"/>
<dbReference type="Gene3D" id="3.40.50.720">
    <property type="entry name" value="NAD(P)-binding Rossmann-like Domain"/>
    <property type="match status" value="1"/>
</dbReference>
<dbReference type="Pfam" id="PF13561">
    <property type="entry name" value="adh_short_C2"/>
    <property type="match status" value="1"/>
</dbReference>
<evidence type="ECO:0000313" key="3">
    <source>
        <dbReference type="EMBL" id="SHI14487.1"/>
    </source>
</evidence>
<dbReference type="InterPro" id="IPR002347">
    <property type="entry name" value="SDR_fam"/>
</dbReference>
<dbReference type="CDD" id="cd05233">
    <property type="entry name" value="SDR_c"/>
    <property type="match status" value="1"/>
</dbReference>
<dbReference type="PANTHER" id="PTHR24321:SF8">
    <property type="entry name" value="ESTRADIOL 17-BETA-DEHYDROGENASE 8-RELATED"/>
    <property type="match status" value="1"/>
</dbReference>